<dbReference type="SUPFAM" id="SSF55073">
    <property type="entry name" value="Nucleotide cyclase"/>
    <property type="match status" value="1"/>
</dbReference>
<dbReference type="InterPro" id="IPR039420">
    <property type="entry name" value="WalR-like"/>
</dbReference>
<evidence type="ECO:0000259" key="8">
    <source>
        <dbReference type="PROSITE" id="PS50887"/>
    </source>
</evidence>
<dbReference type="GO" id="GO:0006355">
    <property type="term" value="P:regulation of DNA-templated transcription"/>
    <property type="evidence" value="ECO:0007669"/>
    <property type="project" value="TreeGrafter"/>
</dbReference>
<comment type="caution">
    <text evidence="9">The sequence shown here is derived from an EMBL/GenBank/DDBJ whole genome shotgun (WGS) entry which is preliminary data.</text>
</comment>
<dbReference type="GO" id="GO:0005829">
    <property type="term" value="C:cytosol"/>
    <property type="evidence" value="ECO:0007669"/>
    <property type="project" value="TreeGrafter"/>
</dbReference>
<keyword evidence="3" id="KW-0805">Transcription regulation</keyword>
<sequence>MSKGRILVVEDDFDISNMLRIYFTGQGYDVQVAPRGGDALTLTRKQLPQLIVLDIMLPDMDGYAVCRELRQTTRTSHIPIIFLTQRDERSDRIAGLELGADDYITKPFDIEELKLRVKNAIERVDREKSMDPRSNLPSSRLIEEQLRELMRTTDTWYYLDIKINHFDAFQEVYGVLASTEVLRFVALLLGEVADELGTPDDFIGHAGNDNFVVITYSSRATALKDRLIERFNDDVKQHYTFIDRERGHIMLESGETKPLMTLSVGMVSNATQRFADIREITELAAEARRRPSSDSVEPIETSW</sequence>
<dbReference type="CDD" id="cd17574">
    <property type="entry name" value="REC_OmpR"/>
    <property type="match status" value="1"/>
</dbReference>
<dbReference type="PROSITE" id="PS50110">
    <property type="entry name" value="RESPONSE_REGULATORY"/>
    <property type="match status" value="1"/>
</dbReference>
<evidence type="ECO:0000256" key="4">
    <source>
        <dbReference type="ARBA" id="ARBA00023125"/>
    </source>
</evidence>
<dbReference type="PANTHER" id="PTHR48111:SF4">
    <property type="entry name" value="DNA-BINDING DUAL TRANSCRIPTIONAL REGULATOR OMPR"/>
    <property type="match status" value="1"/>
</dbReference>
<keyword evidence="2" id="KW-0902">Two-component regulatory system</keyword>
<dbReference type="Pfam" id="PF00072">
    <property type="entry name" value="Response_reg"/>
    <property type="match status" value="1"/>
</dbReference>
<dbReference type="Pfam" id="PF00990">
    <property type="entry name" value="GGDEF"/>
    <property type="match status" value="1"/>
</dbReference>
<keyword evidence="1 6" id="KW-0597">Phosphoprotein</keyword>
<dbReference type="EMBL" id="PGTK01000003">
    <property type="protein sequence ID" value="PJF31536.1"/>
    <property type="molecule type" value="Genomic_DNA"/>
</dbReference>
<dbReference type="InterPro" id="IPR043128">
    <property type="entry name" value="Rev_trsase/Diguanyl_cyclase"/>
</dbReference>
<evidence type="ECO:0000256" key="1">
    <source>
        <dbReference type="ARBA" id="ARBA00022553"/>
    </source>
</evidence>
<keyword evidence="4" id="KW-0238">DNA-binding</keyword>
<proteinExistence type="predicted"/>
<dbReference type="SUPFAM" id="SSF52172">
    <property type="entry name" value="CheY-like"/>
    <property type="match status" value="1"/>
</dbReference>
<name>A0A2M8P1X8_9CHLR</name>
<dbReference type="Gene3D" id="3.30.70.270">
    <property type="match status" value="1"/>
</dbReference>
<dbReference type="InterPro" id="IPR029787">
    <property type="entry name" value="Nucleotide_cyclase"/>
</dbReference>
<evidence type="ECO:0000313" key="10">
    <source>
        <dbReference type="Proteomes" id="UP000228921"/>
    </source>
</evidence>
<dbReference type="PANTHER" id="PTHR48111">
    <property type="entry name" value="REGULATOR OF RPOS"/>
    <property type="match status" value="1"/>
</dbReference>
<reference evidence="9 10" key="1">
    <citation type="submission" date="2017-11" db="EMBL/GenBank/DDBJ databases">
        <title>Evolution of Phototrophy in the Chloroflexi Phylum Driven by Horizontal Gene Transfer.</title>
        <authorList>
            <person name="Ward L.M."/>
            <person name="Hemp J."/>
            <person name="Shih P.M."/>
            <person name="Mcglynn S.E."/>
            <person name="Fischer W."/>
        </authorList>
    </citation>
    <scope>NUCLEOTIDE SEQUENCE [LARGE SCALE GENOMIC DNA]</scope>
    <source>
        <strain evidence="9">CP2_2F</strain>
    </source>
</reference>
<feature type="modified residue" description="4-aspartylphosphate" evidence="6">
    <location>
        <position position="54"/>
    </location>
</feature>
<evidence type="ECO:0000259" key="7">
    <source>
        <dbReference type="PROSITE" id="PS50110"/>
    </source>
</evidence>
<evidence type="ECO:0000256" key="3">
    <source>
        <dbReference type="ARBA" id="ARBA00023015"/>
    </source>
</evidence>
<dbReference type="InterPro" id="IPR011006">
    <property type="entry name" value="CheY-like_superfamily"/>
</dbReference>
<dbReference type="InterPro" id="IPR001789">
    <property type="entry name" value="Sig_transdc_resp-reg_receiver"/>
</dbReference>
<dbReference type="PROSITE" id="PS50887">
    <property type="entry name" value="GGDEF"/>
    <property type="match status" value="1"/>
</dbReference>
<dbReference type="SMART" id="SM00267">
    <property type="entry name" value="GGDEF"/>
    <property type="match status" value="1"/>
</dbReference>
<dbReference type="GO" id="GO:0000156">
    <property type="term" value="F:phosphorelay response regulator activity"/>
    <property type="evidence" value="ECO:0007669"/>
    <property type="project" value="TreeGrafter"/>
</dbReference>
<evidence type="ECO:0000313" key="9">
    <source>
        <dbReference type="EMBL" id="PJF31536.1"/>
    </source>
</evidence>
<keyword evidence="5" id="KW-0804">Transcription</keyword>
<accession>A0A2M8P1X8</accession>
<dbReference type="FunFam" id="3.40.50.2300:FF:000001">
    <property type="entry name" value="DNA-binding response regulator PhoB"/>
    <property type="match status" value="1"/>
</dbReference>
<evidence type="ECO:0000256" key="5">
    <source>
        <dbReference type="ARBA" id="ARBA00023163"/>
    </source>
</evidence>
<dbReference type="GO" id="GO:0032993">
    <property type="term" value="C:protein-DNA complex"/>
    <property type="evidence" value="ECO:0007669"/>
    <property type="project" value="TreeGrafter"/>
</dbReference>
<dbReference type="GO" id="GO:0000976">
    <property type="term" value="F:transcription cis-regulatory region binding"/>
    <property type="evidence" value="ECO:0007669"/>
    <property type="project" value="TreeGrafter"/>
</dbReference>
<dbReference type="SMART" id="SM00448">
    <property type="entry name" value="REC"/>
    <property type="match status" value="1"/>
</dbReference>
<dbReference type="Gene3D" id="6.10.250.690">
    <property type="match status" value="1"/>
</dbReference>
<dbReference type="InterPro" id="IPR000160">
    <property type="entry name" value="GGDEF_dom"/>
</dbReference>
<organism evidence="9 10">
    <name type="scientific">Candidatus Thermofonsia Clade 1 bacterium</name>
    <dbReference type="NCBI Taxonomy" id="2364210"/>
    <lineage>
        <taxon>Bacteria</taxon>
        <taxon>Bacillati</taxon>
        <taxon>Chloroflexota</taxon>
        <taxon>Candidatus Thermofontia</taxon>
        <taxon>Candidatus Thermofonsia Clade 1</taxon>
    </lineage>
</organism>
<protein>
    <submittedName>
        <fullName evidence="9">Diguanylate cyclase</fullName>
    </submittedName>
</protein>
<dbReference type="Gene3D" id="3.40.50.2300">
    <property type="match status" value="1"/>
</dbReference>
<dbReference type="AlphaFoldDB" id="A0A2M8P1X8"/>
<feature type="domain" description="Response regulatory" evidence="7">
    <location>
        <begin position="5"/>
        <end position="121"/>
    </location>
</feature>
<evidence type="ECO:0000256" key="2">
    <source>
        <dbReference type="ARBA" id="ARBA00023012"/>
    </source>
</evidence>
<gene>
    <name evidence="9" type="ORF">CUN51_04190</name>
</gene>
<evidence type="ECO:0000256" key="6">
    <source>
        <dbReference type="PROSITE-ProRule" id="PRU00169"/>
    </source>
</evidence>
<dbReference type="Proteomes" id="UP000228921">
    <property type="component" value="Unassembled WGS sequence"/>
</dbReference>
<feature type="domain" description="GGDEF" evidence="8">
    <location>
        <begin position="154"/>
        <end position="303"/>
    </location>
</feature>